<name>A0AAW0AYR2_9AGAR</name>
<dbReference type="GO" id="GO:0043130">
    <property type="term" value="F:ubiquitin binding"/>
    <property type="evidence" value="ECO:0007669"/>
    <property type="project" value="TreeGrafter"/>
</dbReference>
<dbReference type="SMART" id="SM00553">
    <property type="entry name" value="SEP"/>
    <property type="match status" value="1"/>
</dbReference>
<gene>
    <name evidence="4" type="ORF">R3P38DRAFT_3274536</name>
</gene>
<evidence type="ECO:0000259" key="3">
    <source>
        <dbReference type="PROSITE" id="PS51399"/>
    </source>
</evidence>
<keyword evidence="5" id="KW-1185">Reference proteome</keyword>
<feature type="domain" description="UBX" evidence="2">
    <location>
        <begin position="362"/>
        <end position="414"/>
    </location>
</feature>
<accession>A0AAW0AYR2</accession>
<feature type="domain" description="SEP" evidence="3">
    <location>
        <begin position="218"/>
        <end position="299"/>
    </location>
</feature>
<dbReference type="SUPFAM" id="SSF102848">
    <property type="entry name" value="NSFL1 (p97 ATPase) cofactor p47, SEP domain"/>
    <property type="match status" value="1"/>
</dbReference>
<dbReference type="Pfam" id="PF08059">
    <property type="entry name" value="SEP"/>
    <property type="match status" value="1"/>
</dbReference>
<comment type="caution">
    <text evidence="4">The sequence shown here is derived from an EMBL/GenBank/DDBJ whole genome shotgun (WGS) entry which is preliminary data.</text>
</comment>
<dbReference type="Pfam" id="PF00789">
    <property type="entry name" value="UBX"/>
    <property type="match status" value="1"/>
</dbReference>
<dbReference type="PROSITE" id="PS51399">
    <property type="entry name" value="SEP"/>
    <property type="match status" value="1"/>
</dbReference>
<feature type="region of interest" description="Disordered" evidence="1">
    <location>
        <begin position="317"/>
        <end position="351"/>
    </location>
</feature>
<dbReference type="EMBL" id="JAWWNJ010000046">
    <property type="protein sequence ID" value="KAK7018455.1"/>
    <property type="molecule type" value="Genomic_DNA"/>
</dbReference>
<dbReference type="Gene3D" id="3.10.20.90">
    <property type="entry name" value="Phosphatidylinositol 3-kinase Catalytic Subunit, Chain A, domain 1"/>
    <property type="match status" value="1"/>
</dbReference>
<dbReference type="InterPro" id="IPR029071">
    <property type="entry name" value="Ubiquitin-like_domsf"/>
</dbReference>
<dbReference type="PANTHER" id="PTHR23333">
    <property type="entry name" value="UBX DOMAIN CONTAINING PROTEIN"/>
    <property type="match status" value="1"/>
</dbReference>
<dbReference type="GO" id="GO:0007030">
    <property type="term" value="P:Golgi organization"/>
    <property type="evidence" value="ECO:0007669"/>
    <property type="project" value="TreeGrafter"/>
</dbReference>
<organism evidence="4 5">
    <name type="scientific">Favolaschia claudopus</name>
    <dbReference type="NCBI Taxonomy" id="2862362"/>
    <lineage>
        <taxon>Eukaryota</taxon>
        <taxon>Fungi</taxon>
        <taxon>Dikarya</taxon>
        <taxon>Basidiomycota</taxon>
        <taxon>Agaricomycotina</taxon>
        <taxon>Agaricomycetes</taxon>
        <taxon>Agaricomycetidae</taxon>
        <taxon>Agaricales</taxon>
        <taxon>Marasmiineae</taxon>
        <taxon>Mycenaceae</taxon>
        <taxon>Favolaschia</taxon>
    </lineage>
</organism>
<dbReference type="GO" id="GO:0031468">
    <property type="term" value="P:nuclear membrane reassembly"/>
    <property type="evidence" value="ECO:0007669"/>
    <property type="project" value="TreeGrafter"/>
</dbReference>
<sequence length="443" mass="45945">MSDETSNDSAPPAGRSLSGAPATEPLPEAWARPTAAPRVGRIGAWSSSSSSGGPGRIAGLRDLAPAAPTHRATRHRGDAPVPPPSSGSARGKEKRDDSDSESGDGEGESSGDEEGMDEDEDAPPDQRESWFAGGERSGISVQNPDAPSRRGGRAVPGGGMVRDLLRRAAQAGTVPIVHAPTSPEFSIFSGGGHTLGSDDIASTFVPDPNAPNPAAPAQVQRRLIFYRNGFVLHESPFMAYDDPQSREVLQAIHAGRVPQSLLALSPLPDPPAADDDNAPPPPPPSVQILVEERTHEEYVPPVTTWDPRGGVRLGAAVPGEASSASASTSTQASMPGAFDGGRTGRGEGEGTAAAGVPVDVDETQPIAQIQVRLANGGRFLARLNHAHTVADLRRLIDARNGPSIYTLHTTFPTRELDDGMIVGPGEGKDKGLAGCVVVQRVVG</sequence>
<evidence type="ECO:0000313" key="5">
    <source>
        <dbReference type="Proteomes" id="UP001362999"/>
    </source>
</evidence>
<feature type="region of interest" description="Disordered" evidence="1">
    <location>
        <begin position="1"/>
        <end position="158"/>
    </location>
</feature>
<dbReference type="GO" id="GO:0000045">
    <property type="term" value="P:autophagosome assembly"/>
    <property type="evidence" value="ECO:0007669"/>
    <property type="project" value="TreeGrafter"/>
</dbReference>
<dbReference type="GO" id="GO:0005634">
    <property type="term" value="C:nucleus"/>
    <property type="evidence" value="ECO:0007669"/>
    <property type="project" value="TreeGrafter"/>
</dbReference>
<feature type="compositionally biased region" description="Low complexity" evidence="1">
    <location>
        <begin position="40"/>
        <end position="51"/>
    </location>
</feature>
<evidence type="ECO:0000313" key="4">
    <source>
        <dbReference type="EMBL" id="KAK7018455.1"/>
    </source>
</evidence>
<dbReference type="Gene3D" id="3.30.420.210">
    <property type="entry name" value="SEP domain"/>
    <property type="match status" value="1"/>
</dbReference>
<dbReference type="Proteomes" id="UP001362999">
    <property type="component" value="Unassembled WGS sequence"/>
</dbReference>
<reference evidence="4 5" key="1">
    <citation type="journal article" date="2024" name="J Genomics">
        <title>Draft genome sequencing and assembly of Favolaschia claudopus CIRM-BRFM 2984 isolated from oak limbs.</title>
        <authorList>
            <person name="Navarro D."/>
            <person name="Drula E."/>
            <person name="Chaduli D."/>
            <person name="Cazenave R."/>
            <person name="Ahrendt S."/>
            <person name="Wang J."/>
            <person name="Lipzen A."/>
            <person name="Daum C."/>
            <person name="Barry K."/>
            <person name="Grigoriev I.V."/>
            <person name="Favel A."/>
            <person name="Rosso M.N."/>
            <person name="Martin F."/>
        </authorList>
    </citation>
    <scope>NUCLEOTIDE SEQUENCE [LARGE SCALE GENOMIC DNA]</scope>
    <source>
        <strain evidence="4 5">CIRM-BRFM 2984</strain>
    </source>
</reference>
<dbReference type="PROSITE" id="PS50033">
    <property type="entry name" value="UBX"/>
    <property type="match status" value="1"/>
</dbReference>
<feature type="region of interest" description="Disordered" evidence="1">
    <location>
        <begin position="262"/>
        <end position="286"/>
    </location>
</feature>
<protein>
    <submittedName>
        <fullName evidence="4">UBX domain-containing protein 1</fullName>
    </submittedName>
</protein>
<dbReference type="PANTHER" id="PTHR23333:SF20">
    <property type="entry name" value="NSFL1 COFACTOR P47"/>
    <property type="match status" value="1"/>
</dbReference>
<dbReference type="GO" id="GO:0005829">
    <property type="term" value="C:cytosol"/>
    <property type="evidence" value="ECO:0007669"/>
    <property type="project" value="TreeGrafter"/>
</dbReference>
<evidence type="ECO:0000256" key="1">
    <source>
        <dbReference type="SAM" id="MobiDB-lite"/>
    </source>
</evidence>
<proteinExistence type="predicted"/>
<dbReference type="SUPFAM" id="SSF54236">
    <property type="entry name" value="Ubiquitin-like"/>
    <property type="match status" value="1"/>
</dbReference>
<feature type="compositionally biased region" description="Low complexity" evidence="1">
    <location>
        <begin position="321"/>
        <end position="333"/>
    </location>
</feature>
<dbReference type="InterPro" id="IPR001012">
    <property type="entry name" value="UBX_dom"/>
</dbReference>
<dbReference type="AlphaFoldDB" id="A0AAW0AYR2"/>
<dbReference type="InterPro" id="IPR036241">
    <property type="entry name" value="NSFL1C_SEP_dom_sf"/>
</dbReference>
<feature type="compositionally biased region" description="Acidic residues" evidence="1">
    <location>
        <begin position="98"/>
        <end position="123"/>
    </location>
</feature>
<dbReference type="InterPro" id="IPR012989">
    <property type="entry name" value="SEP_domain"/>
</dbReference>
<dbReference type="GO" id="GO:0043161">
    <property type="term" value="P:proteasome-mediated ubiquitin-dependent protein catabolic process"/>
    <property type="evidence" value="ECO:0007669"/>
    <property type="project" value="TreeGrafter"/>
</dbReference>
<evidence type="ECO:0000259" key="2">
    <source>
        <dbReference type="PROSITE" id="PS50033"/>
    </source>
</evidence>
<dbReference type="GO" id="GO:0061025">
    <property type="term" value="P:membrane fusion"/>
    <property type="evidence" value="ECO:0007669"/>
    <property type="project" value="TreeGrafter"/>
</dbReference>